<dbReference type="AlphaFoldDB" id="A0A243WII7"/>
<organism evidence="1 2">
    <name type="scientific">Hymenobacter crusticola</name>
    <dbReference type="NCBI Taxonomy" id="1770526"/>
    <lineage>
        <taxon>Bacteria</taxon>
        <taxon>Pseudomonadati</taxon>
        <taxon>Bacteroidota</taxon>
        <taxon>Cytophagia</taxon>
        <taxon>Cytophagales</taxon>
        <taxon>Hymenobacteraceae</taxon>
        <taxon>Hymenobacter</taxon>
    </lineage>
</organism>
<comment type="caution">
    <text evidence="1">The sequence shown here is derived from an EMBL/GenBank/DDBJ whole genome shotgun (WGS) entry which is preliminary data.</text>
</comment>
<proteinExistence type="predicted"/>
<sequence>MHYEDTLYGPVELPAAITDLLHTAPIQRLRGIRQGGAIVLANPAIHHTRFDHSVGVMLLIGRLGAACANSSQACCMMCRTRLSRT</sequence>
<protein>
    <submittedName>
        <fullName evidence="1">Uncharacterized protein</fullName>
    </submittedName>
</protein>
<name>A0A243WII7_9BACT</name>
<dbReference type="Gene3D" id="1.10.3210.10">
    <property type="entry name" value="Hypothetical protein af1432"/>
    <property type="match status" value="1"/>
</dbReference>
<dbReference type="EMBL" id="MTSE01000003">
    <property type="protein sequence ID" value="OUJ74819.1"/>
    <property type="molecule type" value="Genomic_DNA"/>
</dbReference>
<accession>A0A243WII7</accession>
<evidence type="ECO:0000313" key="2">
    <source>
        <dbReference type="Proteomes" id="UP000194873"/>
    </source>
</evidence>
<keyword evidence="2" id="KW-1185">Reference proteome</keyword>
<gene>
    <name evidence="1" type="ORF">BXP70_08680</name>
</gene>
<dbReference type="RefSeq" id="WP_086593630.1">
    <property type="nucleotide sequence ID" value="NZ_MTSE01000003.1"/>
</dbReference>
<dbReference type="PANTHER" id="PTHR11373:SF41">
    <property type="entry name" value="METAL-DEPENDENT PHOSPHOHYDROLASE"/>
    <property type="match status" value="1"/>
</dbReference>
<evidence type="ECO:0000313" key="1">
    <source>
        <dbReference type="EMBL" id="OUJ74819.1"/>
    </source>
</evidence>
<reference evidence="1 2" key="1">
    <citation type="submission" date="2017-01" db="EMBL/GenBank/DDBJ databases">
        <title>A new Hymenobacter.</title>
        <authorList>
            <person name="Liang Y."/>
            <person name="Feng F."/>
        </authorList>
    </citation>
    <scope>NUCLEOTIDE SEQUENCE [LARGE SCALE GENOMIC DNA]</scope>
    <source>
        <strain evidence="1">MIMBbqt21</strain>
    </source>
</reference>
<dbReference type="OrthoDB" id="9814017at2"/>
<dbReference type="GO" id="GO:0008832">
    <property type="term" value="F:dGTPase activity"/>
    <property type="evidence" value="ECO:0007669"/>
    <property type="project" value="TreeGrafter"/>
</dbReference>
<dbReference type="PANTHER" id="PTHR11373">
    <property type="entry name" value="DEOXYNUCLEOSIDE TRIPHOSPHATE TRIPHOSPHOHYDROLASE"/>
    <property type="match status" value="1"/>
</dbReference>
<dbReference type="InterPro" id="IPR050135">
    <property type="entry name" value="dGTPase-like"/>
</dbReference>
<dbReference type="GO" id="GO:0006203">
    <property type="term" value="P:dGTP catabolic process"/>
    <property type="evidence" value="ECO:0007669"/>
    <property type="project" value="TreeGrafter"/>
</dbReference>
<dbReference type="SUPFAM" id="SSF109604">
    <property type="entry name" value="HD-domain/PDEase-like"/>
    <property type="match status" value="1"/>
</dbReference>
<dbReference type="Proteomes" id="UP000194873">
    <property type="component" value="Unassembled WGS sequence"/>
</dbReference>